<protein>
    <recommendedName>
        <fullName evidence="3">exo-alpha-sialidase</fullName>
        <ecNumber evidence="3">3.2.1.18</ecNumber>
    </recommendedName>
</protein>
<feature type="signal peptide" evidence="4">
    <location>
        <begin position="1"/>
        <end position="38"/>
    </location>
</feature>
<evidence type="ECO:0000313" key="7">
    <source>
        <dbReference type="Proteomes" id="UP001284601"/>
    </source>
</evidence>
<evidence type="ECO:0000256" key="2">
    <source>
        <dbReference type="ARBA" id="ARBA00009348"/>
    </source>
</evidence>
<comment type="catalytic activity">
    <reaction evidence="1">
        <text>Hydrolysis of alpha-(2-&gt;3)-, alpha-(2-&gt;6)-, alpha-(2-&gt;8)- glycosidic linkages of terminal sialic acid residues in oligosaccharides, glycoproteins, glycolipids, colominic acid and synthetic substrates.</text>
        <dbReference type="EC" id="3.2.1.18"/>
    </reaction>
</comment>
<dbReference type="PANTHER" id="PTHR10628">
    <property type="entry name" value="SIALIDASE"/>
    <property type="match status" value="1"/>
</dbReference>
<dbReference type="InterPro" id="IPR011040">
    <property type="entry name" value="Sialidase"/>
</dbReference>
<organism evidence="6 7">
    <name type="scientific">Conexibacter stalactiti</name>
    <dbReference type="NCBI Taxonomy" id="1940611"/>
    <lineage>
        <taxon>Bacteria</taxon>
        <taxon>Bacillati</taxon>
        <taxon>Actinomycetota</taxon>
        <taxon>Thermoleophilia</taxon>
        <taxon>Solirubrobacterales</taxon>
        <taxon>Conexibacteraceae</taxon>
        <taxon>Conexibacter</taxon>
    </lineage>
</organism>
<keyword evidence="6" id="KW-0378">Hydrolase</keyword>
<comment type="caution">
    <text evidence="6">The sequence shown here is derived from an EMBL/GenBank/DDBJ whole genome shotgun (WGS) entry which is preliminary data.</text>
</comment>
<evidence type="ECO:0000256" key="4">
    <source>
        <dbReference type="SAM" id="SignalP"/>
    </source>
</evidence>
<evidence type="ECO:0000256" key="1">
    <source>
        <dbReference type="ARBA" id="ARBA00000427"/>
    </source>
</evidence>
<dbReference type="Pfam" id="PF13088">
    <property type="entry name" value="BNR_2"/>
    <property type="match status" value="1"/>
</dbReference>
<accession>A0ABU4HZJ1</accession>
<dbReference type="PANTHER" id="PTHR10628:SF30">
    <property type="entry name" value="EXO-ALPHA-SIALIDASE"/>
    <property type="match status" value="1"/>
</dbReference>
<dbReference type="EMBL" id="JAWSTH010000164">
    <property type="protein sequence ID" value="MDW5598676.1"/>
    <property type="molecule type" value="Genomic_DNA"/>
</dbReference>
<evidence type="ECO:0000259" key="5">
    <source>
        <dbReference type="Pfam" id="PF13088"/>
    </source>
</evidence>
<dbReference type="InterPro" id="IPR008979">
    <property type="entry name" value="Galactose-bd-like_sf"/>
</dbReference>
<dbReference type="SUPFAM" id="SSF49785">
    <property type="entry name" value="Galactose-binding domain-like"/>
    <property type="match status" value="1"/>
</dbReference>
<dbReference type="InterPro" id="IPR036278">
    <property type="entry name" value="Sialidase_sf"/>
</dbReference>
<dbReference type="Gene3D" id="2.60.120.260">
    <property type="entry name" value="Galactose-binding domain-like"/>
    <property type="match status" value="1"/>
</dbReference>
<keyword evidence="7" id="KW-1185">Reference proteome</keyword>
<evidence type="ECO:0000256" key="3">
    <source>
        <dbReference type="ARBA" id="ARBA00012733"/>
    </source>
</evidence>
<feature type="chain" id="PRO_5047376435" description="exo-alpha-sialidase" evidence="4">
    <location>
        <begin position="39"/>
        <end position="645"/>
    </location>
</feature>
<comment type="similarity">
    <text evidence="2">Belongs to the glycosyl hydrolase 33 family.</text>
</comment>
<dbReference type="Gene3D" id="2.120.10.10">
    <property type="match status" value="1"/>
</dbReference>
<evidence type="ECO:0000313" key="6">
    <source>
        <dbReference type="EMBL" id="MDW5598676.1"/>
    </source>
</evidence>
<dbReference type="GO" id="GO:0016798">
    <property type="term" value="F:hydrolase activity, acting on glycosyl bonds"/>
    <property type="evidence" value="ECO:0007669"/>
    <property type="project" value="UniProtKB-KW"/>
</dbReference>
<name>A0ABU4HZJ1_9ACTN</name>
<dbReference type="RefSeq" id="WP_318601228.1">
    <property type="nucleotide sequence ID" value="NZ_JAWSTH010000164.1"/>
</dbReference>
<keyword evidence="4" id="KW-0732">Signal</keyword>
<gene>
    <name evidence="6" type="ORF">R7226_30220</name>
</gene>
<dbReference type="CDD" id="cd15482">
    <property type="entry name" value="Sialidase_non-viral"/>
    <property type="match status" value="1"/>
</dbReference>
<dbReference type="EC" id="3.2.1.18" evidence="3"/>
<reference evidence="7" key="1">
    <citation type="submission" date="2023-07" db="EMBL/GenBank/DDBJ databases">
        <title>Conexibacter stalactiti sp. nov., isolated from stalactites in a lava cave and emended description of the genus Conexibacter.</title>
        <authorList>
            <person name="Lee S.D."/>
        </authorList>
    </citation>
    <scope>NUCLEOTIDE SEQUENCE [LARGE SCALE GENOMIC DNA]</scope>
    <source>
        <strain evidence="7">KCTC 39840</strain>
    </source>
</reference>
<dbReference type="SUPFAM" id="SSF50939">
    <property type="entry name" value="Sialidases"/>
    <property type="match status" value="1"/>
</dbReference>
<sequence length="645" mass="68661">MSLPSRPFARSRPCARIAALLAAVAAATAAVGASPAAADPGLQVVERGWVTASTHTAFGVGAERAANGDILVTYNTDGDSIRGASVWLTRSTDEGRTWSTPTQILRPLWYANGSSNSALGITRLRDGTLLMAASESIVHTPYTDRESVTYILRSTDDGVTWSGAGAPIRLPTPMYYNATYGKFVELPSGVVLMPIWGAPAAPPTPGGVERATPWQSGVLRSFDGGRTFTDYRLIGKDDVGPPAFANPNGNWPNNVTETSIAALRDGRLLAVMRTDSTLNTARRYLYLSWSSDDGATWTEPHASIEQGTGHAVTTAPCTPSLPAGRTKLVMGSHDPATNALMTRVSYDGGVSWSGHVPLQNPDGTSGYSIYPDFVPLAGNKLLAVYGRLPGVGSRIAYNVIQDQTGAACEDELDAADAQASARPSWFLMRADRDGWPWPFGRRNTISTATNTISGMLPAIATLASCREAGLTLWKNGVQLSPTATLQSAGVVNGDTLVVRGTAPSGIVRTGWNELDRHPSRGRVFGWDTSCAFPPLGLDYKSRSLGLDVALRSGQSISSISLRDRDATTRLTAADYGVWTSTDNDHWTPVTGWTLAASTSGGRLTHTFNGLALTGRYVKISQRYADTAFTFVLDDLRSDVTVTVTP</sequence>
<dbReference type="InterPro" id="IPR026856">
    <property type="entry name" value="Sialidase_fam"/>
</dbReference>
<keyword evidence="6" id="KW-0326">Glycosidase</keyword>
<feature type="domain" description="Sialidase" evidence="5">
    <location>
        <begin position="141"/>
        <end position="372"/>
    </location>
</feature>
<proteinExistence type="inferred from homology"/>
<dbReference type="Proteomes" id="UP001284601">
    <property type="component" value="Unassembled WGS sequence"/>
</dbReference>